<protein>
    <submittedName>
        <fullName evidence="4">Pseudouridine kinase</fullName>
        <ecNumber evidence="4">2.7.1.83</ecNumber>
    </submittedName>
</protein>
<evidence type="ECO:0000313" key="4">
    <source>
        <dbReference type="EMBL" id="OIR02994.1"/>
    </source>
</evidence>
<name>A0A1J5S4J9_9ZZZZ</name>
<organism evidence="4">
    <name type="scientific">mine drainage metagenome</name>
    <dbReference type="NCBI Taxonomy" id="410659"/>
    <lineage>
        <taxon>unclassified sequences</taxon>
        <taxon>metagenomes</taxon>
        <taxon>ecological metagenomes</taxon>
    </lineage>
</organism>
<proteinExistence type="predicted"/>
<feature type="domain" description="Carbohydrate kinase PfkB" evidence="3">
    <location>
        <begin position="9"/>
        <end position="269"/>
    </location>
</feature>
<dbReference type="InterPro" id="IPR011611">
    <property type="entry name" value="PfkB_dom"/>
</dbReference>
<dbReference type="PANTHER" id="PTHR10584">
    <property type="entry name" value="SUGAR KINASE"/>
    <property type="match status" value="1"/>
</dbReference>
<accession>A0A1J5S4J9</accession>
<comment type="caution">
    <text evidence="4">The sequence shown here is derived from an EMBL/GenBank/DDBJ whole genome shotgun (WGS) entry which is preliminary data.</text>
</comment>
<dbReference type="InterPro" id="IPR029056">
    <property type="entry name" value="Ribokinase-like"/>
</dbReference>
<dbReference type="Gene3D" id="3.40.1190.20">
    <property type="match status" value="1"/>
</dbReference>
<dbReference type="EMBL" id="MLJW01000070">
    <property type="protein sequence ID" value="OIR02994.1"/>
    <property type="molecule type" value="Genomic_DNA"/>
</dbReference>
<dbReference type="Pfam" id="PF00294">
    <property type="entry name" value="PfkB"/>
    <property type="match status" value="1"/>
</dbReference>
<keyword evidence="1 4" id="KW-0808">Transferase</keyword>
<sequence>MLLATTNDATVHRSAGGVSRNIAHQLALLNVPVQLISVFGNDGEGDWLKAICGYTGIKLDASITNHSLTGRYTGILDADGSLFTALITNAALHLITPEHLENNTDLLLTASHIVADANISPEAIAWLSNFSHKNNIPFIIEPVSVPPAQKLSSLHFKGVFMVTPNEDELPALCNGTNSIMQIQAQELLDRGVEKVWLHQGAEGSVLFTNEKTITLHAPAIPFVKDCTGAGDGSLSGFILAKYLGMSDEESLKVAHTLSAEILQVDGAIATHLNQEKLLESVSKYYD</sequence>
<dbReference type="PANTHER" id="PTHR10584:SF166">
    <property type="entry name" value="RIBOKINASE"/>
    <property type="match status" value="1"/>
</dbReference>
<dbReference type="GO" id="GO:0050225">
    <property type="term" value="F:pseudouridine kinase activity"/>
    <property type="evidence" value="ECO:0007669"/>
    <property type="project" value="UniProtKB-EC"/>
</dbReference>
<evidence type="ECO:0000256" key="2">
    <source>
        <dbReference type="ARBA" id="ARBA00022777"/>
    </source>
</evidence>
<evidence type="ECO:0000259" key="3">
    <source>
        <dbReference type="Pfam" id="PF00294"/>
    </source>
</evidence>
<dbReference type="EC" id="2.7.1.83" evidence="4"/>
<gene>
    <name evidence="4" type="primary">psuK</name>
    <name evidence="4" type="ORF">GALL_149940</name>
</gene>
<reference evidence="4" key="1">
    <citation type="submission" date="2016-10" db="EMBL/GenBank/DDBJ databases">
        <title>Sequence of Gallionella enrichment culture.</title>
        <authorList>
            <person name="Poehlein A."/>
            <person name="Muehling M."/>
            <person name="Daniel R."/>
        </authorList>
    </citation>
    <scope>NUCLEOTIDE SEQUENCE</scope>
</reference>
<keyword evidence="2 4" id="KW-0418">Kinase</keyword>
<dbReference type="SUPFAM" id="SSF53613">
    <property type="entry name" value="Ribokinase-like"/>
    <property type="match status" value="1"/>
</dbReference>
<dbReference type="AlphaFoldDB" id="A0A1J5S4J9"/>
<evidence type="ECO:0000256" key="1">
    <source>
        <dbReference type="ARBA" id="ARBA00022679"/>
    </source>
</evidence>